<keyword evidence="2" id="KW-0472">Membrane</keyword>
<dbReference type="Proteomes" id="UP000322214">
    <property type="component" value="Chromosome"/>
</dbReference>
<evidence type="ECO:0000256" key="1">
    <source>
        <dbReference type="SAM" id="MobiDB-lite"/>
    </source>
</evidence>
<reference evidence="4 5" key="1">
    <citation type="submission" date="2019-08" db="EMBL/GenBank/DDBJ databases">
        <title>Deep-cultivation of Planctomycetes and their phenomic and genomic characterization uncovers novel biology.</title>
        <authorList>
            <person name="Wiegand S."/>
            <person name="Jogler M."/>
            <person name="Boedeker C."/>
            <person name="Pinto D."/>
            <person name="Vollmers J."/>
            <person name="Rivas-Marin E."/>
            <person name="Kohn T."/>
            <person name="Peeters S.H."/>
            <person name="Heuer A."/>
            <person name="Rast P."/>
            <person name="Oberbeckmann S."/>
            <person name="Bunk B."/>
            <person name="Jeske O."/>
            <person name="Meyerdierks A."/>
            <person name="Storesund J.E."/>
            <person name="Kallscheuer N."/>
            <person name="Luecker S."/>
            <person name="Lage O.M."/>
            <person name="Pohl T."/>
            <person name="Merkel B.J."/>
            <person name="Hornburger P."/>
            <person name="Mueller R.-W."/>
            <person name="Bruemmer F."/>
            <person name="Labrenz M."/>
            <person name="Spormann A.M."/>
            <person name="Op den Camp H."/>
            <person name="Overmann J."/>
            <person name="Amann R."/>
            <person name="Jetten M.S.M."/>
            <person name="Mascher T."/>
            <person name="Medema M.H."/>
            <person name="Devos D.P."/>
            <person name="Kaster A.-K."/>
            <person name="Ovreas L."/>
            <person name="Rohde M."/>
            <person name="Galperin M.Y."/>
            <person name="Jogler C."/>
        </authorList>
    </citation>
    <scope>NUCLEOTIDE SEQUENCE [LARGE SCALE GENOMIC DNA]</scope>
    <source>
        <strain evidence="4 5">FC18</strain>
    </source>
</reference>
<dbReference type="STRING" id="980251.GCA_001642875_04884"/>
<dbReference type="OrthoDB" id="1750577at2"/>
<organism evidence="4 5">
    <name type="scientific">Mariniblastus fucicola</name>
    <dbReference type="NCBI Taxonomy" id="980251"/>
    <lineage>
        <taxon>Bacteria</taxon>
        <taxon>Pseudomonadati</taxon>
        <taxon>Planctomycetota</taxon>
        <taxon>Planctomycetia</taxon>
        <taxon>Pirellulales</taxon>
        <taxon>Pirellulaceae</taxon>
        <taxon>Mariniblastus</taxon>
    </lineage>
</organism>
<protein>
    <submittedName>
        <fullName evidence="4">Bacterial membrane flanked domain protein</fullName>
    </submittedName>
</protein>
<accession>A0A5B9PHR9</accession>
<evidence type="ECO:0000259" key="3">
    <source>
        <dbReference type="Pfam" id="PF03703"/>
    </source>
</evidence>
<dbReference type="AlphaFoldDB" id="A0A5B9PHR9"/>
<name>A0A5B9PHR9_9BACT</name>
<feature type="region of interest" description="Disordered" evidence="1">
    <location>
        <begin position="1"/>
        <end position="31"/>
    </location>
</feature>
<dbReference type="PANTHER" id="PTHR34473">
    <property type="entry name" value="UPF0699 TRANSMEMBRANE PROTEIN YDBS"/>
    <property type="match status" value="1"/>
</dbReference>
<dbReference type="RefSeq" id="WP_075086541.1">
    <property type="nucleotide sequence ID" value="NZ_CP042912.1"/>
</dbReference>
<keyword evidence="5" id="KW-1185">Reference proteome</keyword>
<dbReference type="PANTHER" id="PTHR34473:SF2">
    <property type="entry name" value="UPF0699 TRANSMEMBRANE PROTEIN YDBT"/>
    <property type="match status" value="1"/>
</dbReference>
<keyword evidence="2" id="KW-0812">Transmembrane</keyword>
<dbReference type="InterPro" id="IPR005182">
    <property type="entry name" value="YdbS-like_PH"/>
</dbReference>
<evidence type="ECO:0000313" key="4">
    <source>
        <dbReference type="EMBL" id="QEG22431.1"/>
    </source>
</evidence>
<proteinExistence type="predicted"/>
<feature type="transmembrane region" description="Helical" evidence="2">
    <location>
        <begin position="56"/>
        <end position="78"/>
    </location>
</feature>
<dbReference type="KEGG" id="mff:MFFC18_23110"/>
<gene>
    <name evidence="4" type="ORF">MFFC18_23110</name>
</gene>
<feature type="domain" description="YdbS-like PH" evidence="3">
    <location>
        <begin position="113"/>
        <end position="190"/>
    </location>
</feature>
<keyword evidence="2" id="KW-1133">Transmembrane helix</keyword>
<dbReference type="Pfam" id="PF03703">
    <property type="entry name" value="bPH_2"/>
    <property type="match status" value="1"/>
</dbReference>
<dbReference type="EMBL" id="CP042912">
    <property type="protein sequence ID" value="QEG22431.1"/>
    <property type="molecule type" value="Genomic_DNA"/>
</dbReference>
<feature type="transmembrane region" description="Helical" evidence="2">
    <location>
        <begin position="84"/>
        <end position="107"/>
    </location>
</feature>
<sequence length="201" mass="22052">MESSDTSEPADWHSPVDSSTSTAPDVSPTDDAPVDPFMAEDGFQSFDPRNISAERVAGAILCVVLGIGGLVGAVIPLFNYGFGWVFVVCVSIAIFLYAVVVYFSIFWPSVQHRHRSWRLTDVGLEIRRGVWWKHLQAIPWARVQHADVSQGPLQRMYGVGTLTVHTAGTSNSSVNFEGLAHEVAIQLRDEVIRQRASGDVV</sequence>
<evidence type="ECO:0000256" key="2">
    <source>
        <dbReference type="SAM" id="Phobius"/>
    </source>
</evidence>
<evidence type="ECO:0000313" key="5">
    <source>
        <dbReference type="Proteomes" id="UP000322214"/>
    </source>
</evidence>